<dbReference type="InterPro" id="IPR011146">
    <property type="entry name" value="HIT-like"/>
</dbReference>
<organism evidence="4 5">
    <name type="scientific">Caenispirillum bisanense</name>
    <dbReference type="NCBI Taxonomy" id="414052"/>
    <lineage>
        <taxon>Bacteria</taxon>
        <taxon>Pseudomonadati</taxon>
        <taxon>Pseudomonadota</taxon>
        <taxon>Alphaproteobacteria</taxon>
        <taxon>Rhodospirillales</taxon>
        <taxon>Novispirillaceae</taxon>
        <taxon>Caenispirillum</taxon>
    </lineage>
</organism>
<proteinExistence type="predicted"/>
<gene>
    <name evidence="4" type="ORF">SAMN05421508_106318</name>
</gene>
<evidence type="ECO:0000313" key="5">
    <source>
        <dbReference type="Proteomes" id="UP000219621"/>
    </source>
</evidence>
<dbReference type="PROSITE" id="PS51084">
    <property type="entry name" value="HIT_2"/>
    <property type="match status" value="1"/>
</dbReference>
<dbReference type="Pfam" id="PF01230">
    <property type="entry name" value="HIT"/>
    <property type="match status" value="1"/>
</dbReference>
<protein>
    <submittedName>
        <fullName evidence="4">Diadenosine tetraphosphate (Ap4A) hydrolase</fullName>
    </submittedName>
</protein>
<dbReference type="SUPFAM" id="SSF54197">
    <property type="entry name" value="HIT-like"/>
    <property type="match status" value="1"/>
</dbReference>
<keyword evidence="4" id="KW-0378">Hydrolase</keyword>
<dbReference type="Gene3D" id="3.30.428.10">
    <property type="entry name" value="HIT-like"/>
    <property type="match status" value="1"/>
</dbReference>
<dbReference type="PIRSF" id="PIRSF000714">
    <property type="entry name" value="HIT"/>
    <property type="match status" value="1"/>
</dbReference>
<accession>A0A286GQD9</accession>
<comment type="caution">
    <text evidence="1">Lacks conserved residue(s) required for the propagation of feature annotation.</text>
</comment>
<evidence type="ECO:0000313" key="4">
    <source>
        <dbReference type="EMBL" id="SOD97194.1"/>
    </source>
</evidence>
<sequence>MFSLDDRLAADTVEIARWPLCRVLLMNDRTYPWLILVPQREGVSEVHELSRDDRVRLMDETAQAADLLHRFTKADKMNVAALGNMVRQLHVHVIARFADDPAWPKPVWGVRPAEPYDAAELPHVLARLRDAITPPELGAPKGDPAPAAAVAPASRTVH</sequence>
<dbReference type="Proteomes" id="UP000219621">
    <property type="component" value="Unassembled WGS sequence"/>
</dbReference>
<dbReference type="AlphaFoldDB" id="A0A286GQD9"/>
<feature type="domain" description="HIT" evidence="3">
    <location>
        <begin position="1"/>
        <end position="103"/>
    </location>
</feature>
<dbReference type="RefSeq" id="WP_097280065.1">
    <property type="nucleotide sequence ID" value="NZ_OCNJ01000006.1"/>
</dbReference>
<dbReference type="InterPro" id="IPR036265">
    <property type="entry name" value="HIT-like_sf"/>
</dbReference>
<reference evidence="4 5" key="1">
    <citation type="submission" date="2017-09" db="EMBL/GenBank/DDBJ databases">
        <authorList>
            <person name="Ehlers B."/>
            <person name="Leendertz F.H."/>
        </authorList>
    </citation>
    <scope>NUCLEOTIDE SEQUENCE [LARGE SCALE GENOMIC DNA]</scope>
    <source>
        <strain evidence="4 5">USBA 140</strain>
    </source>
</reference>
<evidence type="ECO:0000256" key="1">
    <source>
        <dbReference type="PROSITE-ProRule" id="PRU00464"/>
    </source>
</evidence>
<evidence type="ECO:0000259" key="3">
    <source>
        <dbReference type="PROSITE" id="PS51084"/>
    </source>
</evidence>
<keyword evidence="5" id="KW-1185">Reference proteome</keyword>
<dbReference type="EMBL" id="OCNJ01000006">
    <property type="protein sequence ID" value="SOD97194.1"/>
    <property type="molecule type" value="Genomic_DNA"/>
</dbReference>
<dbReference type="InterPro" id="IPR026026">
    <property type="entry name" value="HIT_Hint"/>
</dbReference>
<feature type="compositionally biased region" description="Low complexity" evidence="2">
    <location>
        <begin position="139"/>
        <end position="158"/>
    </location>
</feature>
<name>A0A286GQD9_9PROT</name>
<evidence type="ECO:0000256" key="2">
    <source>
        <dbReference type="SAM" id="MobiDB-lite"/>
    </source>
</evidence>
<feature type="region of interest" description="Disordered" evidence="2">
    <location>
        <begin position="134"/>
        <end position="158"/>
    </location>
</feature>
<dbReference type="GO" id="GO:0016787">
    <property type="term" value="F:hydrolase activity"/>
    <property type="evidence" value="ECO:0007669"/>
    <property type="project" value="UniProtKB-KW"/>
</dbReference>
<dbReference type="OrthoDB" id="9799145at2"/>